<name>A0A392RCQ0_9FABA</name>
<accession>A0A392RCQ0</accession>
<dbReference type="AlphaFoldDB" id="A0A392RCQ0"/>
<sequence length="54" mass="6196">RDQELMVLREEVPKENEQQLGRLGISKEGEPEDRSKDEVTKVESKSSHIGKKAF</sequence>
<reference evidence="2 3" key="1">
    <citation type="journal article" date="2018" name="Front. Plant Sci.">
        <title>Red Clover (Trifolium pratense) and Zigzag Clover (T. medium) - A Picture of Genomic Similarities and Differences.</title>
        <authorList>
            <person name="Dluhosova J."/>
            <person name="Istvanek J."/>
            <person name="Nedelnik J."/>
            <person name="Repkova J."/>
        </authorList>
    </citation>
    <scope>NUCLEOTIDE SEQUENCE [LARGE SCALE GENOMIC DNA]</scope>
    <source>
        <strain evidence="3">cv. 10/8</strain>
        <tissue evidence="2">Leaf</tissue>
    </source>
</reference>
<dbReference type="Proteomes" id="UP000265520">
    <property type="component" value="Unassembled WGS sequence"/>
</dbReference>
<dbReference type="EMBL" id="LXQA010205675">
    <property type="protein sequence ID" value="MCI33596.1"/>
    <property type="molecule type" value="Genomic_DNA"/>
</dbReference>
<proteinExistence type="predicted"/>
<feature type="region of interest" description="Disordered" evidence="1">
    <location>
        <begin position="1"/>
        <end position="54"/>
    </location>
</feature>
<keyword evidence="3" id="KW-1185">Reference proteome</keyword>
<evidence type="ECO:0000313" key="2">
    <source>
        <dbReference type="EMBL" id="MCI33596.1"/>
    </source>
</evidence>
<feature type="non-terminal residue" evidence="2">
    <location>
        <position position="1"/>
    </location>
</feature>
<evidence type="ECO:0000256" key="1">
    <source>
        <dbReference type="SAM" id="MobiDB-lite"/>
    </source>
</evidence>
<evidence type="ECO:0000313" key="3">
    <source>
        <dbReference type="Proteomes" id="UP000265520"/>
    </source>
</evidence>
<organism evidence="2 3">
    <name type="scientific">Trifolium medium</name>
    <dbReference type="NCBI Taxonomy" id="97028"/>
    <lineage>
        <taxon>Eukaryota</taxon>
        <taxon>Viridiplantae</taxon>
        <taxon>Streptophyta</taxon>
        <taxon>Embryophyta</taxon>
        <taxon>Tracheophyta</taxon>
        <taxon>Spermatophyta</taxon>
        <taxon>Magnoliopsida</taxon>
        <taxon>eudicotyledons</taxon>
        <taxon>Gunneridae</taxon>
        <taxon>Pentapetalae</taxon>
        <taxon>rosids</taxon>
        <taxon>fabids</taxon>
        <taxon>Fabales</taxon>
        <taxon>Fabaceae</taxon>
        <taxon>Papilionoideae</taxon>
        <taxon>50 kb inversion clade</taxon>
        <taxon>NPAAA clade</taxon>
        <taxon>Hologalegina</taxon>
        <taxon>IRL clade</taxon>
        <taxon>Trifolieae</taxon>
        <taxon>Trifolium</taxon>
    </lineage>
</organism>
<feature type="compositionally biased region" description="Basic and acidic residues" evidence="1">
    <location>
        <begin position="7"/>
        <end position="17"/>
    </location>
</feature>
<protein>
    <submittedName>
        <fullName evidence="2">Uncharacterized protein</fullName>
    </submittedName>
</protein>
<feature type="compositionally biased region" description="Basic and acidic residues" evidence="1">
    <location>
        <begin position="25"/>
        <end position="46"/>
    </location>
</feature>
<comment type="caution">
    <text evidence="2">The sequence shown here is derived from an EMBL/GenBank/DDBJ whole genome shotgun (WGS) entry which is preliminary data.</text>
</comment>